<reference evidence="3 4" key="1">
    <citation type="submission" date="2019-07" db="EMBL/GenBank/DDBJ databases">
        <title>Whole genome shotgun sequence of Kocuria turfanensis NBRC 107627.</title>
        <authorList>
            <person name="Hosoyama A."/>
            <person name="Uohara A."/>
            <person name="Ohji S."/>
            <person name="Ichikawa N."/>
        </authorList>
    </citation>
    <scope>NUCLEOTIDE SEQUENCE [LARGE SCALE GENOMIC DNA]</scope>
    <source>
        <strain evidence="3 4">NBRC 107627</strain>
    </source>
</reference>
<dbReference type="InterPro" id="IPR013207">
    <property type="entry name" value="LGFP"/>
</dbReference>
<dbReference type="EMBL" id="BJZS01000092">
    <property type="protein sequence ID" value="GEO96627.1"/>
    <property type="molecule type" value="Genomic_DNA"/>
</dbReference>
<dbReference type="RefSeq" id="WP_062734062.1">
    <property type="nucleotide sequence ID" value="NZ_BJZS01000092.1"/>
</dbReference>
<proteinExistence type="predicted"/>
<dbReference type="CDD" id="cd05379">
    <property type="entry name" value="CAP_bacterial"/>
    <property type="match status" value="1"/>
</dbReference>
<evidence type="ECO:0000256" key="1">
    <source>
        <dbReference type="SAM" id="SignalP"/>
    </source>
</evidence>
<comment type="caution">
    <text evidence="3">The sequence shown here is derived from an EMBL/GenBank/DDBJ whole genome shotgun (WGS) entry which is preliminary data.</text>
</comment>
<dbReference type="Proteomes" id="UP000321103">
    <property type="component" value="Unassembled WGS sequence"/>
</dbReference>
<dbReference type="AlphaFoldDB" id="A0A512IG29"/>
<accession>A0A512IG29</accession>
<name>A0A512IG29_9MICC</name>
<dbReference type="STRING" id="388357.GCA_001580365_00460"/>
<protein>
    <recommendedName>
        <fullName evidence="2">SCP domain-containing protein</fullName>
    </recommendedName>
</protein>
<evidence type="ECO:0000313" key="4">
    <source>
        <dbReference type="Proteomes" id="UP000321103"/>
    </source>
</evidence>
<feature type="domain" description="SCP" evidence="2">
    <location>
        <begin position="63"/>
        <end position="165"/>
    </location>
</feature>
<feature type="chain" id="PRO_5021824829" description="SCP domain-containing protein" evidence="1">
    <location>
        <begin position="43"/>
        <end position="395"/>
    </location>
</feature>
<evidence type="ECO:0000313" key="3">
    <source>
        <dbReference type="EMBL" id="GEO96627.1"/>
    </source>
</evidence>
<organism evidence="3 4">
    <name type="scientific">Kocuria turfanensis</name>
    <dbReference type="NCBI Taxonomy" id="388357"/>
    <lineage>
        <taxon>Bacteria</taxon>
        <taxon>Bacillati</taxon>
        <taxon>Actinomycetota</taxon>
        <taxon>Actinomycetes</taxon>
        <taxon>Micrococcales</taxon>
        <taxon>Micrococcaceae</taxon>
        <taxon>Kocuria</taxon>
    </lineage>
</organism>
<dbReference type="SUPFAM" id="SSF55797">
    <property type="entry name" value="PR-1-like"/>
    <property type="match status" value="1"/>
</dbReference>
<dbReference type="Gene3D" id="3.40.33.10">
    <property type="entry name" value="CAP"/>
    <property type="match status" value="1"/>
</dbReference>
<dbReference type="Pfam" id="PF00188">
    <property type="entry name" value="CAP"/>
    <property type="match status" value="1"/>
</dbReference>
<sequence length="395" mass="42463">MAKHRCAPARRHGRMAALALSAGIGATTLAGTSLLTAPAAQAAAQDLVQVDALTRQNDAQIILDEINRYRESLGLRSLKYSATLSQVVQKESDRQVVEERFSHSTSFLTDPRVGPYTNANEVIALEYHRDVRALVAWWKSSAAHDKALKDPRHEVIGIGLSYADGRLENTGQPWQVLSTVNLYGYANGGAPADATTRVGGTPAYSNETAQPTTPLPSPSGYGVAGAIGAKYHALGGASVLGTPITPEIGGLRSGGAYQEFSLNGRKSTLYWSPATGAHRLENATTIGQKFVAAGRENGYGYPSTEERRLPDGSSYQVYSRDGALTKVLWTRAYGARAVKETGAIGRAWKAAGFERGYGYPVTDEIRSGTTVYQRFSNRYKVIWSSTTGQITVTGW</sequence>
<dbReference type="InterPro" id="IPR035940">
    <property type="entry name" value="CAP_sf"/>
</dbReference>
<keyword evidence="1" id="KW-0732">Signal</keyword>
<dbReference type="InterPro" id="IPR014044">
    <property type="entry name" value="CAP_dom"/>
</dbReference>
<gene>
    <name evidence="3" type="ORF">KTU01_27500</name>
</gene>
<feature type="signal peptide" evidence="1">
    <location>
        <begin position="1"/>
        <end position="42"/>
    </location>
</feature>
<evidence type="ECO:0000259" key="2">
    <source>
        <dbReference type="Pfam" id="PF00188"/>
    </source>
</evidence>
<keyword evidence="4" id="KW-1185">Reference proteome</keyword>
<dbReference type="Pfam" id="PF08310">
    <property type="entry name" value="LGFP"/>
    <property type="match status" value="3"/>
</dbReference>